<dbReference type="Proteomes" id="UP001549921">
    <property type="component" value="Unassembled WGS sequence"/>
</dbReference>
<feature type="region of interest" description="Disordered" evidence="1">
    <location>
        <begin position="135"/>
        <end position="166"/>
    </location>
</feature>
<dbReference type="CDD" id="cd01644">
    <property type="entry name" value="RT_pepA17"/>
    <property type="match status" value="1"/>
</dbReference>
<dbReference type="Pfam" id="PF03564">
    <property type="entry name" value="DUF1759"/>
    <property type="match status" value="1"/>
</dbReference>
<feature type="compositionally biased region" description="Polar residues" evidence="1">
    <location>
        <begin position="1"/>
        <end position="10"/>
    </location>
</feature>
<dbReference type="InterPro" id="IPR001584">
    <property type="entry name" value="Integrase_cat-core"/>
</dbReference>
<name>A0ABD0SWG3_LOXSC</name>
<dbReference type="PROSITE" id="PS50994">
    <property type="entry name" value="INTEGRASE"/>
    <property type="match status" value="1"/>
</dbReference>
<gene>
    <name evidence="3" type="ORF">ABMA28_003549</name>
</gene>
<dbReference type="InterPro" id="IPR040676">
    <property type="entry name" value="DUF5641"/>
</dbReference>
<dbReference type="Gene3D" id="3.10.10.10">
    <property type="entry name" value="HIV Type 1 Reverse Transcriptase, subunit A, domain 1"/>
    <property type="match status" value="1"/>
</dbReference>
<dbReference type="Pfam" id="PF18701">
    <property type="entry name" value="DUF5641"/>
    <property type="match status" value="1"/>
</dbReference>
<dbReference type="InterPro" id="IPR012337">
    <property type="entry name" value="RNaseH-like_sf"/>
</dbReference>
<dbReference type="Gene3D" id="3.30.420.10">
    <property type="entry name" value="Ribonuclease H-like superfamily/Ribonuclease H"/>
    <property type="match status" value="1"/>
</dbReference>
<dbReference type="PANTHER" id="PTHR47331:SF1">
    <property type="entry name" value="GAG-LIKE PROTEIN"/>
    <property type="match status" value="1"/>
</dbReference>
<dbReference type="InterPro" id="IPR008042">
    <property type="entry name" value="Retrotrans_Pao"/>
</dbReference>
<dbReference type="Pfam" id="PF05380">
    <property type="entry name" value="Peptidase_A17"/>
    <property type="match status" value="1"/>
</dbReference>
<dbReference type="SUPFAM" id="SSF53098">
    <property type="entry name" value="Ribonuclease H-like"/>
    <property type="match status" value="1"/>
</dbReference>
<dbReference type="EMBL" id="JBEDNZ010000014">
    <property type="protein sequence ID" value="KAL0830092.1"/>
    <property type="molecule type" value="Genomic_DNA"/>
</dbReference>
<feature type="region of interest" description="Disordered" evidence="1">
    <location>
        <begin position="1"/>
        <end position="57"/>
    </location>
</feature>
<feature type="domain" description="Integrase catalytic" evidence="2">
    <location>
        <begin position="1671"/>
        <end position="1853"/>
    </location>
</feature>
<dbReference type="PANTHER" id="PTHR47331">
    <property type="entry name" value="PHD-TYPE DOMAIN-CONTAINING PROTEIN"/>
    <property type="match status" value="1"/>
</dbReference>
<proteinExistence type="predicted"/>
<dbReference type="Gene3D" id="3.30.70.270">
    <property type="match status" value="1"/>
</dbReference>
<evidence type="ECO:0000256" key="1">
    <source>
        <dbReference type="SAM" id="MobiDB-lite"/>
    </source>
</evidence>
<evidence type="ECO:0000313" key="4">
    <source>
        <dbReference type="Proteomes" id="UP001549921"/>
    </source>
</evidence>
<evidence type="ECO:0000313" key="3">
    <source>
        <dbReference type="EMBL" id="KAL0830092.1"/>
    </source>
</evidence>
<organism evidence="3 4">
    <name type="scientific">Loxostege sticticalis</name>
    <name type="common">Beet webworm moth</name>
    <dbReference type="NCBI Taxonomy" id="481309"/>
    <lineage>
        <taxon>Eukaryota</taxon>
        <taxon>Metazoa</taxon>
        <taxon>Ecdysozoa</taxon>
        <taxon>Arthropoda</taxon>
        <taxon>Hexapoda</taxon>
        <taxon>Insecta</taxon>
        <taxon>Pterygota</taxon>
        <taxon>Neoptera</taxon>
        <taxon>Endopterygota</taxon>
        <taxon>Lepidoptera</taxon>
        <taxon>Glossata</taxon>
        <taxon>Ditrysia</taxon>
        <taxon>Pyraloidea</taxon>
        <taxon>Crambidae</taxon>
        <taxon>Pyraustinae</taxon>
        <taxon>Loxostege</taxon>
    </lineage>
</organism>
<dbReference type="GO" id="GO:0042575">
    <property type="term" value="C:DNA polymerase complex"/>
    <property type="evidence" value="ECO:0007669"/>
    <property type="project" value="UniProtKB-ARBA"/>
</dbReference>
<protein>
    <recommendedName>
        <fullName evidence="2">Integrase catalytic domain-containing protein</fullName>
    </recommendedName>
</protein>
<evidence type="ECO:0000259" key="2">
    <source>
        <dbReference type="PROSITE" id="PS50994"/>
    </source>
</evidence>
<reference evidence="3 4" key="1">
    <citation type="submission" date="2024-06" db="EMBL/GenBank/DDBJ databases">
        <title>A chromosome-level genome assembly of beet webworm, Loxostege sticticalis.</title>
        <authorList>
            <person name="Zhang Y."/>
        </authorList>
    </citation>
    <scope>NUCLEOTIDE SEQUENCE [LARGE SCALE GENOMIC DNA]</scope>
    <source>
        <strain evidence="3">AQ028</strain>
        <tissue evidence="3">Male pupae</tissue>
    </source>
</reference>
<dbReference type="GO" id="GO:0071897">
    <property type="term" value="P:DNA biosynthetic process"/>
    <property type="evidence" value="ECO:0007669"/>
    <property type="project" value="UniProtKB-ARBA"/>
</dbReference>
<dbReference type="SUPFAM" id="SSF56672">
    <property type="entry name" value="DNA/RNA polymerases"/>
    <property type="match status" value="1"/>
</dbReference>
<accession>A0ABD0SWG3</accession>
<comment type="caution">
    <text evidence="3">The sequence shown here is derived from an EMBL/GenBank/DDBJ whole genome shotgun (WGS) entry which is preliminary data.</text>
</comment>
<dbReference type="InterPro" id="IPR043502">
    <property type="entry name" value="DNA/RNA_pol_sf"/>
</dbReference>
<dbReference type="InterPro" id="IPR036397">
    <property type="entry name" value="RNaseH_sf"/>
</dbReference>
<sequence length="1967" mass="218231">MLTRLQSKALESSAGEAPQPDSGTVNDVEPPLPALVLDPVGSVHEADDKSISGTSKSSSTICARSLNIKALYARKIAEAEAKAAEVERKQAAKAAEVERKQAAKAAEVERKRAAKVVEAERRALEMEMRAEIAQIEAEGSSRRGSSRASSRRDNSRANSHRGSSRLSRGNVVEWLETMTPSNECVFVDTRGATTVDAPGTVRLGSPTLAVPTSALIEGRPVAAATADAPVIVRSGSPTLPVAAFNLRVPAPAGRGVTCDPTAGPSRLALDPTPPRPCCGPTGDVQDSTCLRTLPTNISSNQNGSDFNRLAQAIQSLSKDKMQSRLPSFDGKTLDWLAFKRAYDASKASYSSMENLSRVNAALYGPAREAVGALLSTANNPGDIISVLELQFGRPELIVLQEVAAVRALPKVNFEGKDLHFFAGRVRSCIAVMKYLDNKSYLESPELYNSLLLKLTPAMRARWKDYAKSRFNPIVGTKLELLADFLVEEVTTEFQFGVISEANLLSQPTFRQPTFRQPTFRTAVVDSSPNACTSKASVNKNHPQISISCLYCHKSHIIDNCDKFIRLDFMARLNWAREQKVCNRCLKKGSHRYRSCNPKTLCNVEGCKYKHHKLLHNFESVNSHTTTEMLSNGIEPEPSCSTMPIESKSETVAHAISNGPLKALLKVVAVTVSGPKGSINTYALLDDGSSSTFIDDDVSAHIGAVGPKAQIRVECMGGLSKLTEVKYVDFYIKGVHESKQHKICRARSVSALGIARQSVSPDDIRHLSLANITYDNAEPKLIIGIDNWNLLTPREVRQGSKRQPAACLTPLGWAVFGFTSSRTKPVTFVNHSTTSDDFSEIEGLIKDNFKLESIGIVKQRVRSAADERASKILEDTARRLPGGQFEVGLLWQSDVTDIPDSYPLAFSRFNGLEKRFRKDAAYAQQYRDNIHAMIDKGYAEPCDISSDSTRVWYLPHFGVVNPNKPGKLRVVHDAAARSQGVSLNSLLLTGPDLLPSLLNIIYRFREGKIGMIADVKEMFPQVKIRPEDRDAQRFLWRDSPDLPLSTYRMSSMIFGAASSPFTALYLKNKNAEEFRDLYPEAAHAIVEDTYMDDFIGSLEGLDEAAQLARDIVEVQERAHFEVRGWVSNEPEALTLIPPNLKLDSGSTGVDIGHFPQSVRTLGLIWYPSTDELGFNTAALKTSLALPQKITKRHALSSMMRVFDPLGVLAPITIKARIIFQVVWRRGIDWDQEFPQDLSTKWKAWLADVSSAVDIRVPRWHLREAHVPNQAHLIERELHVFCDASEHAYVAVAYWRLVLPDKTVQVSFICSKSRVAPLTPVTISRLELQAATVAARLATSICDAHKFKPSRRFLWTDSKNVLGWLRSDARSFLPFVAHRLADILELSSLDEWRWVPTALNVADDATRQKSDADLKNSRWIEGPEFLKSPQYDWPVEPHNTSLNKDELKPSAKIHSYLIQVGTIPVHPVSADPSRFSQWLRFLRSTARAHQYIRRLRCRANAKASTSHTPASRLRTSVAQLTPLTAEDLRLAQLHILIKCQNDSFPDELAALRLGEPLPRHSKLQKLHVILGSDGLMTLSGRIGAVAESTEATNFPIVLDGSHPAVKLLTHYYHRRFAHGNNETVVNELRQQFWILKLRSTVRAAAHACQYCKIRKAIPLNPPVGNLPAVRLAHHRRPFTFVGLDYFGPVQITVGRRHEKRWVALFTCLTTRAVHLEVVHDLSTDAALMALRRFTARRGSPQQIWSDNGTAFVGAAKFMRELYGPAVQEFATNQNIDWIFIPPSAPSMGGAWERLVRSVKSALKVTLQERAPKEPVLTTLLMEAEAVVNSRPLTYVPTDSNDEEALTPFHFLIGTASTANHYGKTEPQDLWGRSLWRKALRLTDLFWNRWVREYLPTLTPRRGDRTGDGLALGVGDLVLVVDGNLPRGTWPRGRITRVFPGADGLVRVAEVSTAGGVLRRPCKKLVRLPV</sequence>
<dbReference type="InterPro" id="IPR005312">
    <property type="entry name" value="DUF1759"/>
</dbReference>
<dbReference type="InterPro" id="IPR043128">
    <property type="entry name" value="Rev_trsase/Diguanyl_cyclase"/>
</dbReference>